<reference evidence="3 4" key="1">
    <citation type="journal article" date="2016" name="Proc. Natl. Acad. Sci. U.S.A.">
        <title>Comparative genomics of biotechnologically important yeasts.</title>
        <authorList>
            <person name="Riley R."/>
            <person name="Haridas S."/>
            <person name="Wolfe K.H."/>
            <person name="Lopes M.R."/>
            <person name="Hittinger C.T."/>
            <person name="Goeker M."/>
            <person name="Salamov A.A."/>
            <person name="Wisecaver J.H."/>
            <person name="Long T.M."/>
            <person name="Calvey C.H."/>
            <person name="Aerts A.L."/>
            <person name="Barry K.W."/>
            <person name="Choi C."/>
            <person name="Clum A."/>
            <person name="Coughlan A.Y."/>
            <person name="Deshpande S."/>
            <person name="Douglass A.P."/>
            <person name="Hanson S.J."/>
            <person name="Klenk H.-P."/>
            <person name="LaButti K.M."/>
            <person name="Lapidus A."/>
            <person name="Lindquist E.A."/>
            <person name="Lipzen A.M."/>
            <person name="Meier-Kolthoff J.P."/>
            <person name="Ohm R.A."/>
            <person name="Otillar R.P."/>
            <person name="Pangilinan J.L."/>
            <person name="Peng Y."/>
            <person name="Rokas A."/>
            <person name="Rosa C.A."/>
            <person name="Scheuner C."/>
            <person name="Sibirny A.A."/>
            <person name="Slot J.C."/>
            <person name="Stielow J.B."/>
            <person name="Sun H."/>
            <person name="Kurtzman C.P."/>
            <person name="Blackwell M."/>
            <person name="Grigoriev I.V."/>
            <person name="Jeffries T.W."/>
        </authorList>
    </citation>
    <scope>NUCLEOTIDE SEQUENCE [LARGE SCALE GENOMIC DNA]</scope>
    <source>
        <strain evidence="3 4">NRRL Y-11557</strain>
    </source>
</reference>
<evidence type="ECO:0000313" key="3">
    <source>
        <dbReference type="EMBL" id="ODQ70242.1"/>
    </source>
</evidence>
<dbReference type="Gene3D" id="1.25.40.720">
    <property type="entry name" value="Telomere length regulation protein 2, C-terminal domain"/>
    <property type="match status" value="2"/>
</dbReference>
<dbReference type="InterPro" id="IPR019337">
    <property type="entry name" value="Telomere_length_regulation_dom"/>
</dbReference>
<keyword evidence="4" id="KW-1185">Reference proteome</keyword>
<gene>
    <name evidence="3" type="ORF">LIPSTDRAFT_6326</name>
</gene>
<dbReference type="GO" id="GO:0005829">
    <property type="term" value="C:cytosol"/>
    <property type="evidence" value="ECO:0007669"/>
    <property type="project" value="TreeGrafter"/>
</dbReference>
<organism evidence="3 4">
    <name type="scientific">Lipomyces starkeyi NRRL Y-11557</name>
    <dbReference type="NCBI Taxonomy" id="675824"/>
    <lineage>
        <taxon>Eukaryota</taxon>
        <taxon>Fungi</taxon>
        <taxon>Dikarya</taxon>
        <taxon>Ascomycota</taxon>
        <taxon>Saccharomycotina</taxon>
        <taxon>Lipomycetes</taxon>
        <taxon>Lipomycetales</taxon>
        <taxon>Lipomycetaceae</taxon>
        <taxon>Lipomyces</taxon>
    </lineage>
</organism>
<dbReference type="GO" id="GO:0051083">
    <property type="term" value="P:'de novo' cotranslational protein folding"/>
    <property type="evidence" value="ECO:0007669"/>
    <property type="project" value="TreeGrafter"/>
</dbReference>
<dbReference type="AlphaFoldDB" id="A0A1E3PZA8"/>
<name>A0A1E3PZA8_LIPST</name>
<dbReference type="GO" id="GO:0042162">
    <property type="term" value="F:telomeric DNA binding"/>
    <property type="evidence" value="ECO:0007669"/>
    <property type="project" value="TreeGrafter"/>
</dbReference>
<dbReference type="PANTHER" id="PTHR15830">
    <property type="entry name" value="TELOMERE LENGTH REGULATION PROTEIN TEL2 FAMILY MEMBER"/>
    <property type="match status" value="1"/>
</dbReference>
<dbReference type="OrthoDB" id="10258062at2759"/>
<feature type="domain" description="Telomere length regulation protein conserved" evidence="2">
    <location>
        <begin position="525"/>
        <end position="639"/>
    </location>
</feature>
<dbReference type="PANTHER" id="PTHR15830:SF10">
    <property type="entry name" value="TELOMERE LENGTH REGULATION PROTEIN TEL2 HOMOLOG"/>
    <property type="match status" value="1"/>
</dbReference>
<dbReference type="InterPro" id="IPR051970">
    <property type="entry name" value="TEL2_Regulation"/>
</dbReference>
<proteinExistence type="inferred from homology"/>
<accession>A0A1E3PZA8</accession>
<evidence type="ECO:0000313" key="4">
    <source>
        <dbReference type="Proteomes" id="UP000094385"/>
    </source>
</evidence>
<comment type="similarity">
    <text evidence="1">Belongs to the TEL2 family.</text>
</comment>
<dbReference type="Pfam" id="PF10193">
    <property type="entry name" value="Telomere_reg-2"/>
    <property type="match status" value="1"/>
</dbReference>
<dbReference type="EMBL" id="KV454301">
    <property type="protein sequence ID" value="ODQ70242.1"/>
    <property type="molecule type" value="Genomic_DNA"/>
</dbReference>
<dbReference type="InterPro" id="IPR038528">
    <property type="entry name" value="TEL2_C_sf"/>
</dbReference>
<evidence type="ECO:0000256" key="1">
    <source>
        <dbReference type="ARBA" id="ARBA00006133"/>
    </source>
</evidence>
<evidence type="ECO:0000259" key="2">
    <source>
        <dbReference type="Pfam" id="PF10193"/>
    </source>
</evidence>
<sequence length="898" mass="100470">MDDRVRSVSDSVEILKGAPSSNDVQQIIHSLSKNGSIRLPSPESGQVISILLNKIVPDFYGAMKQSKEFSQDLLTILRSLTGIRGLLNVLSIHTDIVRRQPNDPLARNQLQALVTVLEKVLSANMLVTLYSQFMSDAKRDLYWREVTAMFAGQKIVAAAAAAKAAIDENDKPKSWWWTADGAKMSEFLGLALLRCSNGEIGDAILGKFFIRALSSGYPNLFLSQLLNKQGFDFMKSISRHLDARETASFTKAVLRYLQTTYFDHEDTDAVRVSHKVSAAATILIYLIPLDEENNLLQIVLQQQIGNQRLRRAVVAWIAFHGLQEQVFDDLLKTWSDKIVIHNVQITKQEVQTEVLGLLLPHLGSKYIRIVAQSKQYLTGVSNRLGAVSTHLRYTGMCLAVAVNQRDNSGIKLSFDDVPGFPAVFCEWAKLLQYKDAVIDEASIWEYLTPRPSEGAKKTGPISTIVRMPISNAKTVKQTSAPIELNVENDSDDETDSEFEPYAIVEDESEDSDDDPTMRREKVLPPVYIIDLIKYFHETDSNTALLKHKVALANAAKIILRKATFGRELVAASKELGIILSGIKNNFDLENFEQNKMNAMVALVITVPEVIGPLYAESVTFGDYSMQERLMMLSALALAALHLSGRQSYEFDIDPQSMFTSRLLPEGIHERFISAQDYPHELSRLGLPKVDDAIKKIQVDALQESVTKATEAVAKEPGVLRISKRLQNERHRAANKISVQKNNVAQIAGKAFFFPLAAHWRYFTMSISRNEFGAIMAGHYIKTLAIILNASYPSATDILDMSMELFSILSTIRRDVSDAMIMESFLTAILVVIDVNEEDTIINTFSKQLIEIKEYLDANWDGITDQRVHNISAGVLIKITQLLQSYQRRLVGEYLTMGS</sequence>
<protein>
    <recommendedName>
        <fullName evidence="2">Telomere length regulation protein conserved domain-containing protein</fullName>
    </recommendedName>
</protein>
<dbReference type="GO" id="GO:0051879">
    <property type="term" value="F:Hsp90 protein binding"/>
    <property type="evidence" value="ECO:0007669"/>
    <property type="project" value="TreeGrafter"/>
</dbReference>
<dbReference type="Proteomes" id="UP000094385">
    <property type="component" value="Unassembled WGS sequence"/>
</dbReference>
<dbReference type="STRING" id="675824.A0A1E3PZA8"/>